<keyword evidence="2" id="KW-1185">Reference proteome</keyword>
<protein>
    <submittedName>
        <fullName evidence="1">Uncharacterized protein</fullName>
    </submittedName>
</protein>
<dbReference type="Proteomes" id="UP000473325">
    <property type="component" value="Unassembled WGS sequence"/>
</dbReference>
<comment type="caution">
    <text evidence="1">The sequence shown here is derived from an EMBL/GenBank/DDBJ whole genome shotgun (WGS) entry which is preliminary data.</text>
</comment>
<dbReference type="EMBL" id="WUEK01000002">
    <property type="protein sequence ID" value="MXG88670.1"/>
    <property type="molecule type" value="Genomic_DNA"/>
</dbReference>
<gene>
    <name evidence="1" type="ORF">GRQ65_03805</name>
</gene>
<organism evidence="1 2">
    <name type="scientific">Nocardioides flavescens</name>
    <dbReference type="NCBI Taxonomy" id="2691959"/>
    <lineage>
        <taxon>Bacteria</taxon>
        <taxon>Bacillati</taxon>
        <taxon>Actinomycetota</taxon>
        <taxon>Actinomycetes</taxon>
        <taxon>Propionibacteriales</taxon>
        <taxon>Nocardioidaceae</taxon>
        <taxon>Nocardioides</taxon>
    </lineage>
</organism>
<dbReference type="RefSeq" id="WP_160875319.1">
    <property type="nucleotide sequence ID" value="NZ_WUEK01000002.1"/>
</dbReference>
<proteinExistence type="predicted"/>
<accession>A0A6L7EPZ5</accession>
<evidence type="ECO:0000313" key="2">
    <source>
        <dbReference type="Proteomes" id="UP000473325"/>
    </source>
</evidence>
<dbReference type="AlphaFoldDB" id="A0A6L7EPZ5"/>
<evidence type="ECO:0000313" key="1">
    <source>
        <dbReference type="EMBL" id="MXG88670.1"/>
    </source>
</evidence>
<reference evidence="1 2" key="1">
    <citation type="submission" date="2019-12" db="EMBL/GenBank/DDBJ databases">
        <authorList>
            <person name="Kun Z."/>
        </authorList>
    </citation>
    <scope>NUCLEOTIDE SEQUENCE [LARGE SCALE GENOMIC DNA]</scope>
    <source>
        <strain evidence="1 2">YIM 123512</strain>
    </source>
</reference>
<name>A0A6L7EPZ5_9ACTN</name>
<sequence length="55" mass="6081">MTPFVGAPELAPRLLGLAALDTPGGSDLAAARRHAQLRAVARRRRRTHRLLTRRL</sequence>